<feature type="transmembrane region" description="Helical" evidence="9">
    <location>
        <begin position="70"/>
        <end position="92"/>
    </location>
</feature>
<dbReference type="RefSeq" id="WP_203990986.1">
    <property type="nucleotide sequence ID" value="NZ_BOOU01000072.1"/>
</dbReference>
<evidence type="ECO:0000313" key="11">
    <source>
        <dbReference type="EMBL" id="GII80366.1"/>
    </source>
</evidence>
<feature type="transmembrane region" description="Helical" evidence="9">
    <location>
        <begin position="104"/>
        <end position="121"/>
    </location>
</feature>
<feature type="transmembrane region" description="Helical" evidence="9">
    <location>
        <begin position="128"/>
        <end position="150"/>
    </location>
</feature>
<organism evidence="11 12">
    <name type="scientific">Sphaerisporangium rufum</name>
    <dbReference type="NCBI Taxonomy" id="1381558"/>
    <lineage>
        <taxon>Bacteria</taxon>
        <taxon>Bacillati</taxon>
        <taxon>Actinomycetota</taxon>
        <taxon>Actinomycetes</taxon>
        <taxon>Streptosporangiales</taxon>
        <taxon>Streptosporangiaceae</taxon>
        <taxon>Sphaerisporangium</taxon>
    </lineage>
</organism>
<keyword evidence="9" id="KW-0472">Membrane</keyword>
<evidence type="ECO:0000256" key="3">
    <source>
        <dbReference type="ARBA" id="ARBA00022553"/>
    </source>
</evidence>
<keyword evidence="6 11" id="KW-0418">Kinase</keyword>
<dbReference type="AlphaFoldDB" id="A0A919V0R6"/>
<dbReference type="Proteomes" id="UP000655287">
    <property type="component" value="Unassembled WGS sequence"/>
</dbReference>
<protein>
    <recommendedName>
        <fullName evidence="2">histidine kinase</fullName>
        <ecNumber evidence="2">2.7.13.3</ecNumber>
    </recommendedName>
</protein>
<keyword evidence="12" id="KW-1185">Reference proteome</keyword>
<dbReference type="InterPro" id="IPR036890">
    <property type="entry name" value="HATPase_C_sf"/>
</dbReference>
<evidence type="ECO:0000256" key="7">
    <source>
        <dbReference type="ARBA" id="ARBA00022840"/>
    </source>
</evidence>
<accession>A0A919V0R6</accession>
<feature type="transmembrane region" description="Helical" evidence="9">
    <location>
        <begin position="46"/>
        <end position="63"/>
    </location>
</feature>
<keyword evidence="4" id="KW-0808">Transferase</keyword>
<dbReference type="EC" id="2.7.13.3" evidence="2"/>
<reference evidence="11" key="1">
    <citation type="submission" date="2021-01" db="EMBL/GenBank/DDBJ databases">
        <title>Whole genome shotgun sequence of Sphaerisporangium rufum NBRC 109079.</title>
        <authorList>
            <person name="Komaki H."/>
            <person name="Tamura T."/>
        </authorList>
    </citation>
    <scope>NUCLEOTIDE SEQUENCE</scope>
    <source>
        <strain evidence="11">NBRC 109079</strain>
    </source>
</reference>
<evidence type="ECO:0000256" key="5">
    <source>
        <dbReference type="ARBA" id="ARBA00022741"/>
    </source>
</evidence>
<evidence type="ECO:0000313" key="12">
    <source>
        <dbReference type="Proteomes" id="UP000655287"/>
    </source>
</evidence>
<dbReference type="Gene3D" id="3.30.565.10">
    <property type="entry name" value="Histidine kinase-like ATPase, C-terminal domain"/>
    <property type="match status" value="1"/>
</dbReference>
<evidence type="ECO:0000259" key="10">
    <source>
        <dbReference type="Pfam" id="PF07730"/>
    </source>
</evidence>
<dbReference type="CDD" id="cd16917">
    <property type="entry name" value="HATPase_UhpB-NarQ-NarX-like"/>
    <property type="match status" value="1"/>
</dbReference>
<keyword evidence="5" id="KW-0547">Nucleotide-binding</keyword>
<dbReference type="PANTHER" id="PTHR24421:SF10">
    <property type="entry name" value="NITRATE_NITRITE SENSOR PROTEIN NARQ"/>
    <property type="match status" value="1"/>
</dbReference>
<proteinExistence type="predicted"/>
<evidence type="ECO:0000256" key="9">
    <source>
        <dbReference type="SAM" id="Phobius"/>
    </source>
</evidence>
<keyword evidence="8" id="KW-0902">Two-component regulatory system</keyword>
<dbReference type="GO" id="GO:0046983">
    <property type="term" value="F:protein dimerization activity"/>
    <property type="evidence" value="ECO:0007669"/>
    <property type="project" value="InterPro"/>
</dbReference>
<dbReference type="GO" id="GO:0005524">
    <property type="term" value="F:ATP binding"/>
    <property type="evidence" value="ECO:0007669"/>
    <property type="project" value="UniProtKB-KW"/>
</dbReference>
<feature type="domain" description="Signal transduction histidine kinase subgroup 3 dimerisation and phosphoacceptor" evidence="10">
    <location>
        <begin position="175"/>
        <end position="237"/>
    </location>
</feature>
<evidence type="ECO:0000256" key="6">
    <source>
        <dbReference type="ARBA" id="ARBA00022777"/>
    </source>
</evidence>
<dbReference type="InterPro" id="IPR050482">
    <property type="entry name" value="Sensor_HK_TwoCompSys"/>
</dbReference>
<evidence type="ECO:0000256" key="2">
    <source>
        <dbReference type="ARBA" id="ARBA00012438"/>
    </source>
</evidence>
<dbReference type="Gene3D" id="1.20.5.1930">
    <property type="match status" value="1"/>
</dbReference>
<keyword evidence="7" id="KW-0067">ATP-binding</keyword>
<keyword evidence="9" id="KW-1133">Transmembrane helix</keyword>
<comment type="catalytic activity">
    <reaction evidence="1">
        <text>ATP + protein L-histidine = ADP + protein N-phospho-L-histidine.</text>
        <dbReference type="EC" id="2.7.13.3"/>
    </reaction>
</comment>
<dbReference type="GO" id="GO:0016020">
    <property type="term" value="C:membrane"/>
    <property type="evidence" value="ECO:0007669"/>
    <property type="project" value="InterPro"/>
</dbReference>
<gene>
    <name evidence="11" type="ORF">Sru01_53480</name>
</gene>
<evidence type="ECO:0000256" key="1">
    <source>
        <dbReference type="ARBA" id="ARBA00000085"/>
    </source>
</evidence>
<dbReference type="InterPro" id="IPR011712">
    <property type="entry name" value="Sig_transdc_His_kin_sub3_dim/P"/>
</dbReference>
<feature type="transmembrane region" description="Helical" evidence="9">
    <location>
        <begin position="16"/>
        <end position="34"/>
    </location>
</feature>
<comment type="caution">
    <text evidence="11">The sequence shown here is derived from an EMBL/GenBank/DDBJ whole genome shotgun (WGS) entry which is preliminary data.</text>
</comment>
<dbReference type="GO" id="GO:0000155">
    <property type="term" value="F:phosphorelay sensor kinase activity"/>
    <property type="evidence" value="ECO:0007669"/>
    <property type="project" value="InterPro"/>
</dbReference>
<keyword evidence="9" id="KW-0812">Transmembrane</keyword>
<dbReference type="SUPFAM" id="SSF55874">
    <property type="entry name" value="ATPase domain of HSP90 chaperone/DNA topoisomerase II/histidine kinase"/>
    <property type="match status" value="1"/>
</dbReference>
<dbReference type="EMBL" id="BOOU01000072">
    <property type="protein sequence ID" value="GII80366.1"/>
    <property type="molecule type" value="Genomic_DNA"/>
</dbReference>
<dbReference type="Pfam" id="PF07730">
    <property type="entry name" value="HisKA_3"/>
    <property type="match status" value="1"/>
</dbReference>
<name>A0A919V0R6_9ACTN</name>
<sequence>MKTGAAGVVKRHRDRIVDVMLAMAVLAFTVPTTLNGEHTGLLVPAPMWVEIASGVVAAAAMLVRRRAVWLMLAAATACAVLTTQTIPLTLAAYSMTAEGAVRRWPWPAAVMTAAYIAIDYVNPYTDRFLYLATIRGLTLVMLPAIVGTWVREYRHLVGELRAGVRVREEQAASRERRWIAAELHDTVTHAVTAMVLNAGIIQESAGRGEIGRLAAVIEDKGMRALAELRELLNVLHREEVHQSAAGVEAIPQLVRDAKSTGLRVALRIDVPEALLPRQVSHSLYRVVQEGLNNVRKHAPGARVRVECVASGEMINVLVVNGPAGQGLRRELPEQVPASGYGLAGLRERVSLAGGRLEAGCTADGGYALTASIPFRAVAPTG</sequence>
<dbReference type="PANTHER" id="PTHR24421">
    <property type="entry name" value="NITRATE/NITRITE SENSOR PROTEIN NARX-RELATED"/>
    <property type="match status" value="1"/>
</dbReference>
<evidence type="ECO:0000256" key="4">
    <source>
        <dbReference type="ARBA" id="ARBA00022679"/>
    </source>
</evidence>
<keyword evidence="3" id="KW-0597">Phosphoprotein</keyword>
<evidence type="ECO:0000256" key="8">
    <source>
        <dbReference type="ARBA" id="ARBA00023012"/>
    </source>
</evidence>